<dbReference type="PANTHER" id="PTHR34198">
    <property type="entry name" value="OS01G0175100 PROTEIN"/>
    <property type="match status" value="1"/>
</dbReference>
<comment type="caution">
    <text evidence="2">The sequence shown here is derived from an EMBL/GenBank/DDBJ whole genome shotgun (WGS) entry which is preliminary data.</text>
</comment>
<reference evidence="2 3" key="1">
    <citation type="submission" date="2020-10" db="EMBL/GenBank/DDBJ databases">
        <title>Plant Genome Project.</title>
        <authorList>
            <person name="Zhang R.-G."/>
        </authorList>
    </citation>
    <scope>NUCLEOTIDE SEQUENCE [LARGE SCALE GENOMIC DNA]</scope>
    <source>
        <strain evidence="2">FAFU-HL-1</strain>
        <tissue evidence="2">Leaf</tissue>
    </source>
</reference>
<evidence type="ECO:0000313" key="2">
    <source>
        <dbReference type="EMBL" id="KAF9685257.1"/>
    </source>
</evidence>
<feature type="region of interest" description="Disordered" evidence="1">
    <location>
        <begin position="53"/>
        <end position="90"/>
    </location>
</feature>
<feature type="region of interest" description="Disordered" evidence="1">
    <location>
        <begin position="1"/>
        <end position="38"/>
    </location>
</feature>
<organism evidence="2 3">
    <name type="scientific">Salix dunnii</name>
    <dbReference type="NCBI Taxonomy" id="1413687"/>
    <lineage>
        <taxon>Eukaryota</taxon>
        <taxon>Viridiplantae</taxon>
        <taxon>Streptophyta</taxon>
        <taxon>Embryophyta</taxon>
        <taxon>Tracheophyta</taxon>
        <taxon>Spermatophyta</taxon>
        <taxon>Magnoliopsida</taxon>
        <taxon>eudicotyledons</taxon>
        <taxon>Gunneridae</taxon>
        <taxon>Pentapetalae</taxon>
        <taxon>rosids</taxon>
        <taxon>fabids</taxon>
        <taxon>Malpighiales</taxon>
        <taxon>Salicaceae</taxon>
        <taxon>Saliceae</taxon>
        <taxon>Salix</taxon>
    </lineage>
</organism>
<dbReference type="OrthoDB" id="1913905at2759"/>
<name>A0A835KD76_9ROSI</name>
<dbReference type="Proteomes" id="UP000657918">
    <property type="component" value="Unassembled WGS sequence"/>
</dbReference>
<evidence type="ECO:0000313" key="3">
    <source>
        <dbReference type="Proteomes" id="UP000657918"/>
    </source>
</evidence>
<dbReference type="AlphaFoldDB" id="A0A835KD76"/>
<dbReference type="EMBL" id="JADGMS010000003">
    <property type="protein sequence ID" value="KAF9685257.1"/>
    <property type="molecule type" value="Genomic_DNA"/>
</dbReference>
<accession>A0A835KD76</accession>
<keyword evidence="3" id="KW-1185">Reference proteome</keyword>
<sequence length="272" mass="30321">MASTLTFACTHPAPVRASSGSSRKPDPYGKKSSSSTWWAPLFGWSSSPDYINSGSAGSKSDGIPDKESEVSGSDQEPARPRSRFALGSFTEEKARRLRRKTMEGRTFQDMMYHSAIASRLASDGPGQPEKFWTVESIVNADVLALMEESIWRSKMLHDGSSVIGHRLYKQVNKTGANSRTRGHASKNWPSPCFQWEILATNLEEFQKIMNELSSSKVAAQVAAGKTIETDVLPIIQKFQKDLGPRMCTFHWRFGEEEPMKKLCCRVEEIVPP</sequence>
<evidence type="ECO:0000256" key="1">
    <source>
        <dbReference type="SAM" id="MobiDB-lite"/>
    </source>
</evidence>
<dbReference type="PANTHER" id="PTHR34198:SF1">
    <property type="entry name" value="OS01G0104300 PROTEIN"/>
    <property type="match status" value="1"/>
</dbReference>
<protein>
    <submittedName>
        <fullName evidence="2">Uncharacterized protein</fullName>
    </submittedName>
</protein>
<proteinExistence type="predicted"/>
<gene>
    <name evidence="2" type="ORF">SADUNF_Sadunf03G0035900</name>
</gene>